<name>A0A7I8E157_9FIRM</name>
<evidence type="ECO:0000313" key="1">
    <source>
        <dbReference type="EMBL" id="BCL58637.1"/>
    </source>
</evidence>
<sequence length="110" mass="12781">MTKEEFEKFSASQSALRDYMDFRDTNAFMHEARVLFSTYANPVCSKIFKVIPMIDTNYSFVEIIGDEEFARDLKPRYTNLDSEFIFINGTLRIISKDVWGKSIEIDVSAI</sequence>
<proteinExistence type="predicted"/>
<reference evidence="2" key="1">
    <citation type="submission" date="2020-09" db="EMBL/GenBank/DDBJ databases">
        <title>Complete genome sequencing of Faecalibacillus intestinalis strain 14EGH31.</title>
        <authorList>
            <person name="Sakamoto M."/>
            <person name="Murakami T."/>
            <person name="Mori H."/>
        </authorList>
    </citation>
    <scope>NUCLEOTIDE SEQUENCE [LARGE SCALE GENOMIC DNA]</scope>
    <source>
        <strain evidence="2">14EGH31</strain>
    </source>
</reference>
<protein>
    <submittedName>
        <fullName evidence="1">Uncharacterized protein</fullName>
    </submittedName>
</protein>
<accession>A0A7I8E157</accession>
<dbReference type="AlphaFoldDB" id="A0A7I8E157"/>
<organism evidence="1 2">
    <name type="scientific">Faecalibacillus intestinalis</name>
    <dbReference type="NCBI Taxonomy" id="1982626"/>
    <lineage>
        <taxon>Bacteria</taxon>
        <taxon>Bacillati</taxon>
        <taxon>Bacillota</taxon>
        <taxon>Erysipelotrichia</taxon>
        <taxon>Erysipelotrichales</taxon>
        <taxon>Coprobacillaceae</taxon>
        <taxon>Faecalibacillus</taxon>
    </lineage>
</organism>
<dbReference type="Proteomes" id="UP000593842">
    <property type="component" value="Chromosome"/>
</dbReference>
<dbReference type="EMBL" id="AP024085">
    <property type="protein sequence ID" value="BCL58637.1"/>
    <property type="molecule type" value="Genomic_DNA"/>
</dbReference>
<gene>
    <name evidence="1" type="ORF">Fi14EGH31_23490</name>
</gene>
<evidence type="ECO:0000313" key="2">
    <source>
        <dbReference type="Proteomes" id="UP000593842"/>
    </source>
</evidence>
<dbReference type="RefSeq" id="WP_200764857.1">
    <property type="nucleotide sequence ID" value="NZ_AP024085.1"/>
</dbReference>
<dbReference type="GeneID" id="70580788"/>
<dbReference type="KEGG" id="fit:Fi14EGH31_23490"/>